<protein>
    <submittedName>
        <fullName evidence="2">Candidate secreted effector</fullName>
    </submittedName>
</protein>
<evidence type="ECO:0000313" key="1">
    <source>
        <dbReference type="Proteomes" id="UP000887563"/>
    </source>
</evidence>
<dbReference type="AlphaFoldDB" id="A0A914L068"/>
<name>A0A914L068_MELIC</name>
<evidence type="ECO:0000313" key="2">
    <source>
        <dbReference type="WBParaSite" id="Minc3s00158g06354"/>
    </source>
</evidence>
<accession>A0A914L068</accession>
<reference evidence="2" key="1">
    <citation type="submission" date="2022-11" db="UniProtKB">
        <authorList>
            <consortium name="WormBaseParasite"/>
        </authorList>
    </citation>
    <scope>IDENTIFICATION</scope>
</reference>
<dbReference type="WBParaSite" id="Minc3s00158g06354">
    <property type="protein sequence ID" value="Minc3s00158g06354"/>
    <property type="gene ID" value="Minc3s00158g06354"/>
</dbReference>
<organism evidence="1 2">
    <name type="scientific">Meloidogyne incognita</name>
    <name type="common">Southern root-knot nematode worm</name>
    <name type="synonym">Oxyuris incognita</name>
    <dbReference type="NCBI Taxonomy" id="6306"/>
    <lineage>
        <taxon>Eukaryota</taxon>
        <taxon>Metazoa</taxon>
        <taxon>Ecdysozoa</taxon>
        <taxon>Nematoda</taxon>
        <taxon>Chromadorea</taxon>
        <taxon>Rhabditida</taxon>
        <taxon>Tylenchina</taxon>
        <taxon>Tylenchomorpha</taxon>
        <taxon>Tylenchoidea</taxon>
        <taxon>Meloidogynidae</taxon>
        <taxon>Meloidogyninae</taxon>
        <taxon>Meloidogyne</taxon>
        <taxon>Meloidogyne incognita group</taxon>
    </lineage>
</organism>
<keyword evidence="1" id="KW-1185">Reference proteome</keyword>
<dbReference type="Proteomes" id="UP000887563">
    <property type="component" value="Unplaced"/>
</dbReference>
<proteinExistence type="predicted"/>
<sequence length="106" mass="12425">MLTIMPCQGRKKIGPKTLTCQTSWSFTRSVIFYGTNSASIPFRNVYVWWSKQVWSSHLEPVRVIKCRKLREVLREGDHRRGTKSMGVLCEIQQFHNILFSSKCFQI</sequence>